<feature type="transmembrane region" description="Helical" evidence="1">
    <location>
        <begin position="36"/>
        <end position="57"/>
    </location>
</feature>
<sequence>MGSYPLVRVFQLILLRFFAFEELFAFKRCYYSGQLCFLSSFLAVMEILALVVIPYPFELCLKDLYRIVTLVLVRQTFLTKSLRIFSCRQEIFLLMDWSLQPLCSPGALPPGKFCYHGFLR</sequence>
<evidence type="ECO:0000313" key="2">
    <source>
        <dbReference type="EMBL" id="CAD0199499.1"/>
    </source>
</evidence>
<evidence type="ECO:0000256" key="1">
    <source>
        <dbReference type="SAM" id="Phobius"/>
    </source>
</evidence>
<evidence type="ECO:0000313" key="3">
    <source>
        <dbReference type="Proteomes" id="UP001154114"/>
    </source>
</evidence>
<organism evidence="2 3">
    <name type="scientific">Chrysodeixis includens</name>
    <name type="common">Soybean looper</name>
    <name type="synonym">Pseudoplusia includens</name>
    <dbReference type="NCBI Taxonomy" id="689277"/>
    <lineage>
        <taxon>Eukaryota</taxon>
        <taxon>Metazoa</taxon>
        <taxon>Ecdysozoa</taxon>
        <taxon>Arthropoda</taxon>
        <taxon>Hexapoda</taxon>
        <taxon>Insecta</taxon>
        <taxon>Pterygota</taxon>
        <taxon>Neoptera</taxon>
        <taxon>Endopterygota</taxon>
        <taxon>Lepidoptera</taxon>
        <taxon>Glossata</taxon>
        <taxon>Ditrysia</taxon>
        <taxon>Noctuoidea</taxon>
        <taxon>Noctuidae</taxon>
        <taxon>Plusiinae</taxon>
        <taxon>Chrysodeixis</taxon>
    </lineage>
</organism>
<keyword evidence="1" id="KW-0472">Membrane</keyword>
<proteinExistence type="predicted"/>
<dbReference type="Proteomes" id="UP001154114">
    <property type="component" value="Chromosome 10"/>
</dbReference>
<keyword evidence="1" id="KW-0812">Transmembrane</keyword>
<protein>
    <submittedName>
        <fullName evidence="2">Uncharacterized protein</fullName>
    </submittedName>
</protein>
<keyword evidence="1" id="KW-1133">Transmembrane helix</keyword>
<keyword evidence="3" id="KW-1185">Reference proteome</keyword>
<name>A0A9N8L1I4_CHRIL</name>
<gene>
    <name evidence="2" type="ORF">CINC_LOCUS1193</name>
</gene>
<accession>A0A9N8L1I4</accession>
<reference evidence="2" key="1">
    <citation type="submission" date="2021-12" db="EMBL/GenBank/DDBJ databases">
        <authorList>
            <person name="King R."/>
        </authorList>
    </citation>
    <scope>NUCLEOTIDE SEQUENCE</scope>
</reference>
<dbReference type="AlphaFoldDB" id="A0A9N8L1I4"/>
<dbReference type="EMBL" id="LR824013">
    <property type="protein sequence ID" value="CAD0199499.1"/>
    <property type="molecule type" value="Genomic_DNA"/>
</dbReference>